<protein>
    <recommendedName>
        <fullName evidence="4">YtxH domain-containing protein</fullName>
    </recommendedName>
</protein>
<dbReference type="AlphaFoldDB" id="A0A9W6HBA1"/>
<dbReference type="EMBL" id="BSEN01000012">
    <property type="protein sequence ID" value="GLJ76945.1"/>
    <property type="molecule type" value="Genomic_DNA"/>
</dbReference>
<dbReference type="RefSeq" id="WP_271177599.1">
    <property type="nucleotide sequence ID" value="NZ_BAAAJO010000002.1"/>
</dbReference>
<evidence type="ECO:0008006" key="4">
    <source>
        <dbReference type="Google" id="ProtNLM"/>
    </source>
</evidence>
<dbReference type="Proteomes" id="UP001142372">
    <property type="component" value="Unassembled WGS sequence"/>
</dbReference>
<evidence type="ECO:0000256" key="1">
    <source>
        <dbReference type="SAM" id="MobiDB-lite"/>
    </source>
</evidence>
<feature type="compositionally biased region" description="Basic residues" evidence="1">
    <location>
        <begin position="59"/>
        <end position="69"/>
    </location>
</feature>
<sequence>MRPKFLVILVIAALAYVLGARAGRERYDQIEKAVTSFWNDPTVKKARAEAKKDADKARKAVKKKAKQLR</sequence>
<reference evidence="2" key="1">
    <citation type="journal article" date="2014" name="Int. J. Syst. Evol. Microbiol.">
        <title>Complete genome sequence of Corynebacterium casei LMG S-19264T (=DSM 44701T), isolated from a smear-ripened cheese.</title>
        <authorList>
            <consortium name="US DOE Joint Genome Institute (JGI-PGF)"/>
            <person name="Walter F."/>
            <person name="Albersmeier A."/>
            <person name="Kalinowski J."/>
            <person name="Ruckert C."/>
        </authorList>
    </citation>
    <scope>NUCLEOTIDE SEQUENCE</scope>
    <source>
        <strain evidence="2">VKM Ac-1401</strain>
    </source>
</reference>
<keyword evidence="3" id="KW-1185">Reference proteome</keyword>
<feature type="compositionally biased region" description="Basic and acidic residues" evidence="1">
    <location>
        <begin position="49"/>
        <end position="58"/>
    </location>
</feature>
<feature type="region of interest" description="Disordered" evidence="1">
    <location>
        <begin position="49"/>
        <end position="69"/>
    </location>
</feature>
<accession>A0A9W6HBA1</accession>
<organism evidence="2 3">
    <name type="scientific">Leifsonia poae</name>
    <dbReference type="NCBI Taxonomy" id="110933"/>
    <lineage>
        <taxon>Bacteria</taxon>
        <taxon>Bacillati</taxon>
        <taxon>Actinomycetota</taxon>
        <taxon>Actinomycetes</taxon>
        <taxon>Micrococcales</taxon>
        <taxon>Microbacteriaceae</taxon>
        <taxon>Leifsonia</taxon>
    </lineage>
</organism>
<name>A0A9W6HBA1_9MICO</name>
<gene>
    <name evidence="2" type="ORF">GCM10017584_25190</name>
</gene>
<proteinExistence type="predicted"/>
<comment type="caution">
    <text evidence="2">The sequence shown here is derived from an EMBL/GenBank/DDBJ whole genome shotgun (WGS) entry which is preliminary data.</text>
</comment>
<reference evidence="2" key="2">
    <citation type="submission" date="2023-01" db="EMBL/GenBank/DDBJ databases">
        <authorList>
            <person name="Sun Q."/>
            <person name="Evtushenko L."/>
        </authorList>
    </citation>
    <scope>NUCLEOTIDE SEQUENCE</scope>
    <source>
        <strain evidence="2">VKM Ac-1401</strain>
    </source>
</reference>
<evidence type="ECO:0000313" key="2">
    <source>
        <dbReference type="EMBL" id="GLJ76945.1"/>
    </source>
</evidence>
<evidence type="ECO:0000313" key="3">
    <source>
        <dbReference type="Proteomes" id="UP001142372"/>
    </source>
</evidence>